<dbReference type="EnsemblPlants" id="EMT26154">
    <property type="protein sequence ID" value="EMT26154"/>
    <property type="gene ID" value="F775_30634"/>
</dbReference>
<protein>
    <submittedName>
        <fullName evidence="1">Uncharacterized protein</fullName>
    </submittedName>
</protein>
<evidence type="ECO:0000313" key="1">
    <source>
        <dbReference type="EnsemblPlants" id="EMT26154"/>
    </source>
</evidence>
<dbReference type="AlphaFoldDB" id="M8BW21"/>
<reference evidence="1" key="1">
    <citation type="submission" date="2015-06" db="UniProtKB">
        <authorList>
            <consortium name="EnsemblPlants"/>
        </authorList>
    </citation>
    <scope>IDENTIFICATION</scope>
</reference>
<proteinExistence type="predicted"/>
<sequence length="81" mass="8173">MSSDARRPAALLQIALLVVVAAVIMNSSVCLGAAVGTGDLDPTHPTCGTNCPSSGQPYGRRCSKIYGCSRDGPPATAGDQP</sequence>
<organism evidence="1">
    <name type="scientific">Aegilops tauschii</name>
    <name type="common">Tausch's goatgrass</name>
    <name type="synonym">Aegilops squarrosa</name>
    <dbReference type="NCBI Taxonomy" id="37682"/>
    <lineage>
        <taxon>Eukaryota</taxon>
        <taxon>Viridiplantae</taxon>
        <taxon>Streptophyta</taxon>
        <taxon>Embryophyta</taxon>
        <taxon>Tracheophyta</taxon>
        <taxon>Spermatophyta</taxon>
        <taxon>Magnoliopsida</taxon>
        <taxon>Liliopsida</taxon>
        <taxon>Poales</taxon>
        <taxon>Poaceae</taxon>
        <taxon>BOP clade</taxon>
        <taxon>Pooideae</taxon>
        <taxon>Triticodae</taxon>
        <taxon>Triticeae</taxon>
        <taxon>Triticinae</taxon>
        <taxon>Aegilops</taxon>
    </lineage>
</organism>
<accession>M8BW21</accession>
<name>M8BW21_AEGTA</name>